<evidence type="ECO:0000313" key="5">
    <source>
        <dbReference type="Proteomes" id="UP000298774"/>
    </source>
</evidence>
<evidence type="ECO:0000313" key="3">
    <source>
        <dbReference type="EMBL" id="QCO13650.1"/>
    </source>
</evidence>
<evidence type="ECO:0000256" key="1">
    <source>
        <dbReference type="SAM" id="MobiDB-lite"/>
    </source>
</evidence>
<keyword evidence="4" id="KW-0614">Plasmid</keyword>
<evidence type="ECO:0000313" key="2">
    <source>
        <dbReference type="EMBL" id="MDX5955730.1"/>
    </source>
</evidence>
<dbReference type="EMBL" id="CP032344">
    <property type="protein sequence ID" value="QCO13650.1"/>
    <property type="molecule type" value="Genomic_DNA"/>
</dbReference>
<proteinExistence type="predicted"/>
<reference evidence="4 5" key="1">
    <citation type="submission" date="2018-09" db="EMBL/GenBank/DDBJ databases">
        <title>Whole genome based analysis of evolution and adaptive divergence in Indian and Brazilian strains of Azospirillum brasilense.</title>
        <authorList>
            <person name="Singh C."/>
            <person name="Tripathi A.K."/>
        </authorList>
    </citation>
    <scope>NUCLEOTIDE SEQUENCE [LARGE SCALE GENOMIC DNA]</scope>
    <source>
        <strain evidence="4 5">MTCC4038</strain>
        <plasmid evidence="4 5">p5</plasmid>
    </source>
</reference>
<dbReference type="EMBL" id="CP032344">
    <property type="protein sequence ID" value="QCO13742.1"/>
    <property type="molecule type" value="Genomic_DNA"/>
</dbReference>
<geneLocation type="plasmid" evidence="4 5">
    <name>p5</name>
</geneLocation>
<sequence length="153" mass="17356">MNLYQRVREQEGREASPTAALLGNQSARAAERETCGGPGRLRPGRKIKGVKHHILVGTLGLLLNVVVHHAGPQDHDGGDRRLEIVKRSDQAKSFVVLPKRWLAEQTLSRLTRCRRLVRHYEQYLCTSVVVFHIAMIRLRLCQLAQKQSFRSST</sequence>
<feature type="region of interest" description="Disordered" evidence="1">
    <location>
        <begin position="24"/>
        <end position="43"/>
    </location>
</feature>
<evidence type="ECO:0000313" key="6">
    <source>
        <dbReference type="Proteomes" id="UP001277471"/>
    </source>
</evidence>
<dbReference type="RefSeq" id="WP_035683153.1">
    <property type="nucleotide sequence ID" value="NZ_CP012919.1"/>
</dbReference>
<dbReference type="KEGG" id="abf:AMK58_28840"/>
<organism evidence="4 5">
    <name type="scientific">Azospirillum brasilense</name>
    <dbReference type="NCBI Taxonomy" id="192"/>
    <lineage>
        <taxon>Bacteria</taxon>
        <taxon>Pseudomonadati</taxon>
        <taxon>Pseudomonadota</taxon>
        <taxon>Alphaproteobacteria</taxon>
        <taxon>Rhodospirillales</taxon>
        <taxon>Azospirillaceae</taxon>
        <taxon>Azospirillum</taxon>
    </lineage>
</organism>
<dbReference type="PANTHER" id="PTHR30007">
    <property type="entry name" value="PHP DOMAIN PROTEIN"/>
    <property type="match status" value="1"/>
</dbReference>
<gene>
    <name evidence="3" type="ORF">D3868_32035</name>
    <name evidence="4" type="ORF">D3868_32570</name>
    <name evidence="2" type="ORF">SIM66_31660</name>
</gene>
<dbReference type="GeneID" id="56449508"/>
<accession>A0A0P0EU00</accession>
<name>A0A0P0EU00_AZOBR</name>
<dbReference type="EMBL" id="JAWXYC010000006">
    <property type="protein sequence ID" value="MDX5955730.1"/>
    <property type="molecule type" value="Genomic_DNA"/>
</dbReference>
<protein>
    <submittedName>
        <fullName evidence="4">IS5/IS1182 family transposase</fullName>
    </submittedName>
</protein>
<keyword evidence="6" id="KW-1185">Reference proteome</keyword>
<dbReference type="AlphaFoldDB" id="A0A0P0EU00"/>
<dbReference type="Proteomes" id="UP001277471">
    <property type="component" value="Unassembled WGS sequence"/>
</dbReference>
<dbReference type="PANTHER" id="PTHR30007:SF0">
    <property type="entry name" value="TRANSPOSASE"/>
    <property type="match status" value="1"/>
</dbReference>
<evidence type="ECO:0000313" key="4">
    <source>
        <dbReference type="EMBL" id="QCO13742.1"/>
    </source>
</evidence>
<reference evidence="2 6" key="2">
    <citation type="submission" date="2023-11" db="EMBL/GenBank/DDBJ databases">
        <title>MicrobeMod: A computational toolkit for identifying prokaryotic methylation and restriction-modification with nanopore sequencing.</title>
        <authorList>
            <person name="Crits-Christoph A."/>
            <person name="Kang S.C."/>
            <person name="Lee H."/>
            <person name="Ostrov N."/>
        </authorList>
    </citation>
    <scope>NUCLEOTIDE SEQUENCE [LARGE SCALE GENOMIC DNA]</scope>
    <source>
        <strain evidence="2 6">ATCC 29145</strain>
    </source>
</reference>
<dbReference type="Proteomes" id="UP000298774">
    <property type="component" value="Plasmid p5"/>
</dbReference>